<dbReference type="EMBL" id="UAQM01000010">
    <property type="protein sequence ID" value="SPU44041.1"/>
    <property type="molecule type" value="Genomic_DNA"/>
</dbReference>
<gene>
    <name evidence="2" type="ORF">NCTC11165_01435</name>
</gene>
<proteinExistence type="predicted"/>
<protein>
    <recommendedName>
        <fullName evidence="1">UspA domain-containing protein</fullName>
    </recommendedName>
</protein>
<dbReference type="Proteomes" id="UP000250358">
    <property type="component" value="Unassembled WGS sequence"/>
</dbReference>
<evidence type="ECO:0000259" key="1">
    <source>
        <dbReference type="Pfam" id="PF00582"/>
    </source>
</evidence>
<dbReference type="SUPFAM" id="SSF52402">
    <property type="entry name" value="Adenine nucleotide alpha hydrolases-like"/>
    <property type="match status" value="1"/>
</dbReference>
<organism evidence="2 3">
    <name type="scientific">Brevundimonas diminuta</name>
    <name type="common">Pseudomonas diminuta</name>
    <dbReference type="NCBI Taxonomy" id="293"/>
    <lineage>
        <taxon>Bacteria</taxon>
        <taxon>Pseudomonadati</taxon>
        <taxon>Pseudomonadota</taxon>
        <taxon>Alphaproteobacteria</taxon>
        <taxon>Caulobacterales</taxon>
        <taxon>Caulobacteraceae</taxon>
        <taxon>Brevundimonas</taxon>
    </lineage>
</organism>
<dbReference type="Pfam" id="PF00582">
    <property type="entry name" value="Usp"/>
    <property type="match status" value="1"/>
</dbReference>
<evidence type="ECO:0000313" key="3">
    <source>
        <dbReference type="Proteomes" id="UP000250358"/>
    </source>
</evidence>
<feature type="domain" description="UspA" evidence="1">
    <location>
        <begin position="1"/>
        <end position="33"/>
    </location>
</feature>
<sequence length="33" mass="3386">MGTGDRKGLVNWLMGSTAKAVAARAPVSVTIAR</sequence>
<reference evidence="2 3" key="1">
    <citation type="submission" date="2018-06" db="EMBL/GenBank/DDBJ databases">
        <authorList>
            <consortium name="Pathogen Informatics"/>
            <person name="Doyle S."/>
        </authorList>
    </citation>
    <scope>NUCLEOTIDE SEQUENCE [LARGE SCALE GENOMIC DNA]</scope>
    <source>
        <strain evidence="2 3">NCTC11165</strain>
    </source>
</reference>
<name>A0A2X1BQW0_BREDI</name>
<dbReference type="RefSeq" id="WP_252865574.1">
    <property type="nucleotide sequence ID" value="NZ_UAQM01000010.1"/>
</dbReference>
<dbReference type="Gene3D" id="3.40.50.620">
    <property type="entry name" value="HUPs"/>
    <property type="match status" value="1"/>
</dbReference>
<dbReference type="InterPro" id="IPR014729">
    <property type="entry name" value="Rossmann-like_a/b/a_fold"/>
</dbReference>
<dbReference type="InterPro" id="IPR006016">
    <property type="entry name" value="UspA"/>
</dbReference>
<accession>A0A2X1BQW0</accession>
<dbReference type="AlphaFoldDB" id="A0A2X1BQW0"/>
<evidence type="ECO:0000313" key="2">
    <source>
        <dbReference type="EMBL" id="SPU44041.1"/>
    </source>
</evidence>